<feature type="domain" description="GIY-YIG" evidence="2">
    <location>
        <begin position="1"/>
        <end position="83"/>
    </location>
</feature>
<evidence type="ECO:0000259" key="2">
    <source>
        <dbReference type="PROSITE" id="PS50164"/>
    </source>
</evidence>
<sequence>MPYYVYIIQSSVDGSFYKGFTEDPLLRLQRHNNGETTSTRQLCPWTLVYVEELLSKAEALKREKILKKATRERLFALNHPKNIVQHFTG</sequence>
<proteinExistence type="inferred from homology"/>
<dbReference type="RefSeq" id="WP_386102082.1">
    <property type="nucleotide sequence ID" value="NZ_JBHUOZ010000003.1"/>
</dbReference>
<accession>A0ABW6A9W7</accession>
<protein>
    <submittedName>
        <fullName evidence="3">GIY-YIG nuclease family protein</fullName>
    </submittedName>
</protein>
<dbReference type="InterPro" id="IPR050190">
    <property type="entry name" value="UPF0213_domain"/>
</dbReference>
<reference evidence="4" key="1">
    <citation type="journal article" date="2019" name="Int. J. Syst. Evol. Microbiol.">
        <title>The Global Catalogue of Microorganisms (GCM) 10K type strain sequencing project: providing services to taxonomists for standard genome sequencing and annotation.</title>
        <authorList>
            <consortium name="The Broad Institute Genomics Platform"/>
            <consortium name="The Broad Institute Genome Sequencing Center for Infectious Disease"/>
            <person name="Wu L."/>
            <person name="Ma J."/>
        </authorList>
    </citation>
    <scope>NUCLEOTIDE SEQUENCE [LARGE SCALE GENOMIC DNA]</scope>
    <source>
        <strain evidence="4">KCTC 23299</strain>
    </source>
</reference>
<dbReference type="PROSITE" id="PS50164">
    <property type="entry name" value="GIY_YIG"/>
    <property type="match status" value="1"/>
</dbReference>
<keyword evidence="4" id="KW-1185">Reference proteome</keyword>
<evidence type="ECO:0000256" key="1">
    <source>
        <dbReference type="ARBA" id="ARBA00007435"/>
    </source>
</evidence>
<dbReference type="PANTHER" id="PTHR34477:SF1">
    <property type="entry name" value="UPF0213 PROTEIN YHBQ"/>
    <property type="match status" value="1"/>
</dbReference>
<dbReference type="InterPro" id="IPR000305">
    <property type="entry name" value="GIY-YIG_endonuc"/>
</dbReference>
<dbReference type="EMBL" id="JBHUOZ010000003">
    <property type="protein sequence ID" value="MFD2921552.1"/>
    <property type="molecule type" value="Genomic_DNA"/>
</dbReference>
<name>A0ABW6A9W7_9BACT</name>
<dbReference type="InterPro" id="IPR035901">
    <property type="entry name" value="GIY-YIG_endonuc_sf"/>
</dbReference>
<organism evidence="3 4">
    <name type="scientific">Terrimonas rubra</name>
    <dbReference type="NCBI Taxonomy" id="1035890"/>
    <lineage>
        <taxon>Bacteria</taxon>
        <taxon>Pseudomonadati</taxon>
        <taxon>Bacteroidota</taxon>
        <taxon>Chitinophagia</taxon>
        <taxon>Chitinophagales</taxon>
        <taxon>Chitinophagaceae</taxon>
        <taxon>Terrimonas</taxon>
    </lineage>
</organism>
<dbReference type="SUPFAM" id="SSF82771">
    <property type="entry name" value="GIY-YIG endonuclease"/>
    <property type="match status" value="1"/>
</dbReference>
<dbReference type="Proteomes" id="UP001597511">
    <property type="component" value="Unassembled WGS sequence"/>
</dbReference>
<evidence type="ECO:0000313" key="3">
    <source>
        <dbReference type="EMBL" id="MFD2921552.1"/>
    </source>
</evidence>
<gene>
    <name evidence="3" type="ORF">ACFS6H_17660</name>
</gene>
<evidence type="ECO:0000313" key="4">
    <source>
        <dbReference type="Proteomes" id="UP001597511"/>
    </source>
</evidence>
<dbReference type="Pfam" id="PF01541">
    <property type="entry name" value="GIY-YIG"/>
    <property type="match status" value="1"/>
</dbReference>
<comment type="caution">
    <text evidence="3">The sequence shown here is derived from an EMBL/GenBank/DDBJ whole genome shotgun (WGS) entry which is preliminary data.</text>
</comment>
<dbReference type="CDD" id="cd10449">
    <property type="entry name" value="GIY-YIG_SLX1_like"/>
    <property type="match status" value="1"/>
</dbReference>
<dbReference type="Gene3D" id="3.40.1440.10">
    <property type="entry name" value="GIY-YIG endonuclease"/>
    <property type="match status" value="1"/>
</dbReference>
<dbReference type="PANTHER" id="PTHR34477">
    <property type="entry name" value="UPF0213 PROTEIN YHBQ"/>
    <property type="match status" value="1"/>
</dbReference>
<comment type="similarity">
    <text evidence="1">Belongs to the UPF0213 family.</text>
</comment>